<sequence>MKIVLNIIKLSSFFIAKSSLGMTGYRSTPTKNLTPARDSNVTTDDEQLQPQFCMNPRSEKLQSSSKPHSVMMRPDGGNEEKREGDVDGMFAAYIKKVRAKNRRNFHEASKLSPYILPPPPTPTRKK</sequence>
<dbReference type="Proteomes" id="UP001396334">
    <property type="component" value="Unassembled WGS sequence"/>
</dbReference>
<protein>
    <submittedName>
        <fullName evidence="2">Uncharacterized protein</fullName>
    </submittedName>
</protein>
<evidence type="ECO:0000256" key="1">
    <source>
        <dbReference type="SAM" id="MobiDB-lite"/>
    </source>
</evidence>
<feature type="compositionally biased region" description="Pro residues" evidence="1">
    <location>
        <begin position="115"/>
        <end position="126"/>
    </location>
</feature>
<feature type="region of interest" description="Disordered" evidence="1">
    <location>
        <begin position="25"/>
        <end position="86"/>
    </location>
</feature>
<dbReference type="EMBL" id="JBBPBN010000025">
    <property type="protein sequence ID" value="KAK9008911.1"/>
    <property type="molecule type" value="Genomic_DNA"/>
</dbReference>
<comment type="caution">
    <text evidence="2">The sequence shown here is derived from an EMBL/GenBank/DDBJ whole genome shotgun (WGS) entry which is preliminary data.</text>
</comment>
<organism evidence="2 3">
    <name type="scientific">Hibiscus sabdariffa</name>
    <name type="common">roselle</name>
    <dbReference type="NCBI Taxonomy" id="183260"/>
    <lineage>
        <taxon>Eukaryota</taxon>
        <taxon>Viridiplantae</taxon>
        <taxon>Streptophyta</taxon>
        <taxon>Embryophyta</taxon>
        <taxon>Tracheophyta</taxon>
        <taxon>Spermatophyta</taxon>
        <taxon>Magnoliopsida</taxon>
        <taxon>eudicotyledons</taxon>
        <taxon>Gunneridae</taxon>
        <taxon>Pentapetalae</taxon>
        <taxon>rosids</taxon>
        <taxon>malvids</taxon>
        <taxon>Malvales</taxon>
        <taxon>Malvaceae</taxon>
        <taxon>Malvoideae</taxon>
        <taxon>Hibiscus</taxon>
    </lineage>
</organism>
<evidence type="ECO:0000313" key="3">
    <source>
        <dbReference type="Proteomes" id="UP001396334"/>
    </source>
</evidence>
<reference evidence="2 3" key="1">
    <citation type="journal article" date="2024" name="G3 (Bethesda)">
        <title>Genome assembly of Hibiscus sabdariffa L. provides insights into metabolisms of medicinal natural products.</title>
        <authorList>
            <person name="Kim T."/>
        </authorList>
    </citation>
    <scope>NUCLEOTIDE SEQUENCE [LARGE SCALE GENOMIC DNA]</scope>
    <source>
        <strain evidence="2">TK-2024</strain>
        <tissue evidence="2">Old leaves</tissue>
    </source>
</reference>
<feature type="compositionally biased region" description="Basic and acidic residues" evidence="1">
    <location>
        <begin position="76"/>
        <end position="85"/>
    </location>
</feature>
<evidence type="ECO:0000313" key="2">
    <source>
        <dbReference type="EMBL" id="KAK9008911.1"/>
    </source>
</evidence>
<name>A0ABR2R7I4_9ROSI</name>
<proteinExistence type="predicted"/>
<keyword evidence="3" id="KW-1185">Reference proteome</keyword>
<accession>A0ABR2R7I4</accession>
<feature type="region of interest" description="Disordered" evidence="1">
    <location>
        <begin position="102"/>
        <end position="126"/>
    </location>
</feature>
<gene>
    <name evidence="2" type="ORF">V6N11_080388</name>
</gene>
<feature type="compositionally biased region" description="Polar residues" evidence="1">
    <location>
        <begin position="25"/>
        <end position="52"/>
    </location>
</feature>